<dbReference type="EMBL" id="CP101509">
    <property type="protein sequence ID" value="UTV29712.1"/>
    <property type="molecule type" value="Genomic_DNA"/>
</dbReference>
<name>A0ABY5GMD3_9GAMM</name>
<evidence type="ECO:0000313" key="2">
    <source>
        <dbReference type="Proteomes" id="UP001057998"/>
    </source>
</evidence>
<dbReference type="Pfam" id="PF22098">
    <property type="entry name" value="DUF6942"/>
    <property type="match status" value="1"/>
</dbReference>
<dbReference type="RefSeq" id="WP_255391031.1">
    <property type="nucleotide sequence ID" value="NZ_CP101509.1"/>
</dbReference>
<dbReference type="Proteomes" id="UP001057998">
    <property type="component" value="Chromosome 2"/>
</dbReference>
<evidence type="ECO:0000313" key="1">
    <source>
        <dbReference type="EMBL" id="UTV29712.1"/>
    </source>
</evidence>
<accession>A0ABY5GMD3</accession>
<keyword evidence="2" id="KW-1185">Reference proteome</keyword>
<reference evidence="1" key="1">
    <citation type="submission" date="2022-07" db="EMBL/GenBank/DDBJ databases">
        <title>Genome sequencing of Photobacterium atrarenae GJH2-4.</title>
        <authorList>
            <person name="Park S.-J."/>
        </authorList>
    </citation>
    <scope>NUCLEOTIDE SEQUENCE</scope>
    <source>
        <strain evidence="1">GJH2-4</strain>
    </source>
</reference>
<proteinExistence type="predicted"/>
<protein>
    <submittedName>
        <fullName evidence="1">Uncharacterized protein</fullName>
    </submittedName>
</protein>
<organism evidence="1 2">
    <name type="scientific">Photobacterium atrarenae</name>
    <dbReference type="NCBI Taxonomy" id="865757"/>
    <lineage>
        <taxon>Bacteria</taxon>
        <taxon>Pseudomonadati</taxon>
        <taxon>Pseudomonadota</taxon>
        <taxon>Gammaproteobacteria</taxon>
        <taxon>Vibrionales</taxon>
        <taxon>Vibrionaceae</taxon>
        <taxon>Photobacterium</taxon>
    </lineage>
</organism>
<gene>
    <name evidence="1" type="ORF">NNL38_22135</name>
</gene>
<sequence length="200" mass="22569">MSHPIGLGCPQFTIAAYIENRPNMLNYPALTEQIPLVDGEIQAISQACGNGWRKVFNVYAKLLYALDTTLFPYALTAPSWQAYRDQFLLQQGSHTALLFSPPQLSTPVDSSTTPLIRLIMGRTYAKRLITEGKLTAEMHWLDHEFAINAEHRVIICPYFDYRQLSNIKITHLAELMKQMMPGIDSTLNGDEARLRTNPGT</sequence>
<dbReference type="InterPro" id="IPR054222">
    <property type="entry name" value="DUF6942"/>
</dbReference>